<dbReference type="InterPro" id="IPR006944">
    <property type="entry name" value="Phage/GTA_portal"/>
</dbReference>
<dbReference type="EMBL" id="JACIEZ010000003">
    <property type="protein sequence ID" value="MBB4064741.1"/>
    <property type="molecule type" value="Genomic_DNA"/>
</dbReference>
<dbReference type="Pfam" id="PF04860">
    <property type="entry name" value="Phage_portal"/>
    <property type="match status" value="1"/>
</dbReference>
<gene>
    <name evidence="2" type="ORF">GGR23_001928</name>
</gene>
<dbReference type="NCBIfam" id="TIGR01537">
    <property type="entry name" value="portal_HK97"/>
    <property type="match status" value="1"/>
</dbReference>
<sequence length="390" mass="42802">MKLPWPFPRTETKSLGNPADEEIAILTGAPSGAGTISAAQALSVPAVQSAVRLVAEAAASLDIRVERKVDGAWTVDSLHPVAVLLAGQPNDWTSTFELIRDLVATALCHDKGALAFVNRVGGEVREIVRYDTAHFQVDYSGDGRQEPSFRINNELQKPSDVIFIRSPFSKCPLSLAADAIGAAKAMEQHARNLFERGARPGGVIESPKPLGKETFSRMKAAWRAAHEGADSAGRTAFLFDGATFKQLALNSTDAQFLENRKFQILEICRAFRVPPSMIYELGRATWANGEQQGQEFLSYSLEPWLLSLEAAMRWALFLPEERGIYRIRFDRDDLTRADLGARATAISSLIAAKVMNPNEGRDWLDLPPYPGGEEFANPHINPSSSTREPQ</sequence>
<dbReference type="Gene3D" id="1.20.1270.210">
    <property type="match status" value="1"/>
</dbReference>
<comment type="caution">
    <text evidence="2">The sequence shown here is derived from an EMBL/GenBank/DDBJ whole genome shotgun (WGS) entry which is preliminary data.</text>
</comment>
<dbReference type="RefSeq" id="WP_183366011.1">
    <property type="nucleotide sequence ID" value="NZ_JACIEZ010000003.1"/>
</dbReference>
<protein>
    <submittedName>
        <fullName evidence="2">HK97 family phage portal protein</fullName>
    </submittedName>
</protein>
<dbReference type="InterPro" id="IPR006427">
    <property type="entry name" value="Portal_HK97"/>
</dbReference>
<organism evidence="2 3">
    <name type="scientific">Gellertiella hungarica</name>
    <dbReference type="NCBI Taxonomy" id="1572859"/>
    <lineage>
        <taxon>Bacteria</taxon>
        <taxon>Pseudomonadati</taxon>
        <taxon>Pseudomonadota</taxon>
        <taxon>Alphaproteobacteria</taxon>
        <taxon>Hyphomicrobiales</taxon>
        <taxon>Rhizobiaceae</taxon>
        <taxon>Gellertiella</taxon>
    </lineage>
</organism>
<dbReference type="Gene3D" id="3.40.140.120">
    <property type="match status" value="1"/>
</dbReference>
<dbReference type="Gene3D" id="3.30.1120.70">
    <property type="match status" value="1"/>
</dbReference>
<proteinExistence type="predicted"/>
<feature type="compositionally biased region" description="Polar residues" evidence="1">
    <location>
        <begin position="380"/>
        <end position="390"/>
    </location>
</feature>
<dbReference type="Proteomes" id="UP000528286">
    <property type="component" value="Unassembled WGS sequence"/>
</dbReference>
<feature type="region of interest" description="Disordered" evidence="1">
    <location>
        <begin position="367"/>
        <end position="390"/>
    </location>
</feature>
<reference evidence="2 3" key="1">
    <citation type="submission" date="2020-08" db="EMBL/GenBank/DDBJ databases">
        <title>Genomic Encyclopedia of Type Strains, Phase IV (KMG-IV): sequencing the most valuable type-strain genomes for metagenomic binning, comparative biology and taxonomic classification.</title>
        <authorList>
            <person name="Goeker M."/>
        </authorList>
    </citation>
    <scope>NUCLEOTIDE SEQUENCE [LARGE SCALE GENOMIC DNA]</scope>
    <source>
        <strain evidence="2 3">DSM 29853</strain>
    </source>
</reference>
<evidence type="ECO:0000313" key="3">
    <source>
        <dbReference type="Proteomes" id="UP000528286"/>
    </source>
</evidence>
<evidence type="ECO:0000313" key="2">
    <source>
        <dbReference type="EMBL" id="MBB4064741.1"/>
    </source>
</evidence>
<evidence type="ECO:0000256" key="1">
    <source>
        <dbReference type="SAM" id="MobiDB-lite"/>
    </source>
</evidence>
<keyword evidence="3" id="KW-1185">Reference proteome</keyword>
<name>A0A7W6J4N3_9HYPH</name>
<dbReference type="AlphaFoldDB" id="A0A7W6J4N3"/>
<accession>A0A7W6J4N3</accession>